<accession>A0A6A6U748</accession>
<gene>
    <name evidence="2" type="ORF">BT63DRAFT_456567</name>
</gene>
<keyword evidence="3" id="KW-1185">Reference proteome</keyword>
<dbReference type="Proteomes" id="UP000799302">
    <property type="component" value="Unassembled WGS sequence"/>
</dbReference>
<protein>
    <submittedName>
        <fullName evidence="2">Uncharacterized protein</fullName>
    </submittedName>
</protein>
<name>A0A6A6U748_9PEZI</name>
<dbReference type="AlphaFoldDB" id="A0A6A6U748"/>
<feature type="region of interest" description="Disordered" evidence="1">
    <location>
        <begin position="25"/>
        <end position="49"/>
    </location>
</feature>
<proteinExistence type="predicted"/>
<sequence>MVCEFGLSGSRYLLLLEADNFRTHGTPPPRLSSTKTDVPPVSSDRYDRRGSQHHLPELWVGHVSHPHPGSVRSYSQLCNIFFPDLAKLDITSWLTRKMLPGPRERWILHVLVRHFDYVSRTNSWTLRRRPPAAKGEVAWFCVYELSQIVKSVQVQDPTFNGGLQWLLKPNIPEAPILTVFSDPGGRVRQPGMLQCNTTVFKL</sequence>
<organism evidence="2 3">
    <name type="scientific">Microthyrium microscopicum</name>
    <dbReference type="NCBI Taxonomy" id="703497"/>
    <lineage>
        <taxon>Eukaryota</taxon>
        <taxon>Fungi</taxon>
        <taxon>Dikarya</taxon>
        <taxon>Ascomycota</taxon>
        <taxon>Pezizomycotina</taxon>
        <taxon>Dothideomycetes</taxon>
        <taxon>Dothideomycetes incertae sedis</taxon>
        <taxon>Microthyriales</taxon>
        <taxon>Microthyriaceae</taxon>
        <taxon>Microthyrium</taxon>
    </lineage>
</organism>
<evidence type="ECO:0000313" key="2">
    <source>
        <dbReference type="EMBL" id="KAF2667267.1"/>
    </source>
</evidence>
<evidence type="ECO:0000313" key="3">
    <source>
        <dbReference type="Proteomes" id="UP000799302"/>
    </source>
</evidence>
<dbReference type="EMBL" id="MU004237">
    <property type="protein sequence ID" value="KAF2667267.1"/>
    <property type="molecule type" value="Genomic_DNA"/>
</dbReference>
<reference evidence="2" key="1">
    <citation type="journal article" date="2020" name="Stud. Mycol.">
        <title>101 Dothideomycetes genomes: a test case for predicting lifestyles and emergence of pathogens.</title>
        <authorList>
            <person name="Haridas S."/>
            <person name="Albert R."/>
            <person name="Binder M."/>
            <person name="Bloem J."/>
            <person name="Labutti K."/>
            <person name="Salamov A."/>
            <person name="Andreopoulos B."/>
            <person name="Baker S."/>
            <person name="Barry K."/>
            <person name="Bills G."/>
            <person name="Bluhm B."/>
            <person name="Cannon C."/>
            <person name="Castanera R."/>
            <person name="Culley D."/>
            <person name="Daum C."/>
            <person name="Ezra D."/>
            <person name="Gonzalez J."/>
            <person name="Henrissat B."/>
            <person name="Kuo A."/>
            <person name="Liang C."/>
            <person name="Lipzen A."/>
            <person name="Lutzoni F."/>
            <person name="Magnuson J."/>
            <person name="Mondo S."/>
            <person name="Nolan M."/>
            <person name="Ohm R."/>
            <person name="Pangilinan J."/>
            <person name="Park H.-J."/>
            <person name="Ramirez L."/>
            <person name="Alfaro M."/>
            <person name="Sun H."/>
            <person name="Tritt A."/>
            <person name="Yoshinaga Y."/>
            <person name="Zwiers L.-H."/>
            <person name="Turgeon B."/>
            <person name="Goodwin S."/>
            <person name="Spatafora J."/>
            <person name="Crous P."/>
            <person name="Grigoriev I."/>
        </authorList>
    </citation>
    <scope>NUCLEOTIDE SEQUENCE</scope>
    <source>
        <strain evidence="2">CBS 115976</strain>
    </source>
</reference>
<evidence type="ECO:0000256" key="1">
    <source>
        <dbReference type="SAM" id="MobiDB-lite"/>
    </source>
</evidence>